<dbReference type="FunFam" id="3.40.50.970:FF:000005">
    <property type="entry name" value="1-deoxy-D-xylulose-5-phosphate synthase"/>
    <property type="match status" value="1"/>
</dbReference>
<feature type="binding site" evidence="11">
    <location>
        <begin position="118"/>
        <end position="120"/>
    </location>
    <ligand>
        <name>thiamine diphosphate</name>
        <dbReference type="ChEBI" id="CHEBI:58937"/>
    </ligand>
</feature>
<dbReference type="PROSITE" id="PS00801">
    <property type="entry name" value="TRANSKETOLASE_1"/>
    <property type="match status" value="1"/>
</dbReference>
<comment type="function">
    <text evidence="10 11">Catalyzes the acyloin condensation reaction between C atoms 2 and 3 of pyruvate and glyceraldehyde 3-phosphate to yield 1-deoxy-D-xylulose-5-phosphate (DXP).</text>
</comment>
<dbReference type="CDD" id="cd02007">
    <property type="entry name" value="TPP_DXS"/>
    <property type="match status" value="1"/>
</dbReference>
<feature type="binding site" evidence="11">
    <location>
        <position position="77"/>
    </location>
    <ligand>
        <name>thiamine diphosphate</name>
        <dbReference type="ChEBI" id="CHEBI:58937"/>
    </ligand>
</feature>
<dbReference type="Pfam" id="PF13292">
    <property type="entry name" value="DXP_synthase_N"/>
    <property type="match status" value="1"/>
</dbReference>
<accession>A0A081C533</accession>
<keyword evidence="4 11" id="KW-0808">Transferase</keyword>
<dbReference type="GO" id="GO:0016114">
    <property type="term" value="P:terpenoid biosynthetic process"/>
    <property type="evidence" value="ECO:0007669"/>
    <property type="project" value="UniProtKB-UniRule"/>
</dbReference>
<organism evidence="13">
    <name type="scientific">Vecturithrix granuli</name>
    <dbReference type="NCBI Taxonomy" id="1499967"/>
    <lineage>
        <taxon>Bacteria</taxon>
        <taxon>Candidatus Moduliflexota</taxon>
        <taxon>Candidatus Vecturitrichia</taxon>
        <taxon>Candidatus Vecturitrichales</taxon>
        <taxon>Candidatus Vecturitrichaceae</taxon>
        <taxon>Candidatus Vecturithrix</taxon>
    </lineage>
</organism>
<dbReference type="GO" id="GO:0019288">
    <property type="term" value="P:isopentenyl diphosphate biosynthetic process, methylerythritol 4-phosphate pathway"/>
    <property type="evidence" value="ECO:0007669"/>
    <property type="project" value="TreeGrafter"/>
</dbReference>
<feature type="binding site" evidence="11">
    <location>
        <begin position="150"/>
        <end position="151"/>
    </location>
    <ligand>
        <name>thiamine diphosphate</name>
        <dbReference type="ChEBI" id="CHEBI:58937"/>
    </ligand>
</feature>
<dbReference type="Proteomes" id="UP000030661">
    <property type="component" value="Unassembled WGS sequence"/>
</dbReference>
<comment type="cofactor">
    <cofactor evidence="11">
        <name>thiamine diphosphate</name>
        <dbReference type="ChEBI" id="CHEBI:58937"/>
    </cofactor>
    <text evidence="11">Binds 1 thiamine pyrophosphate per subunit.</text>
</comment>
<dbReference type="Gene3D" id="3.40.50.970">
    <property type="match status" value="2"/>
</dbReference>
<dbReference type="GO" id="GO:0008661">
    <property type="term" value="F:1-deoxy-D-xylulose-5-phosphate synthase activity"/>
    <property type="evidence" value="ECO:0007669"/>
    <property type="project" value="UniProtKB-UniRule"/>
</dbReference>
<dbReference type="GO" id="GO:0030976">
    <property type="term" value="F:thiamine pyrophosphate binding"/>
    <property type="evidence" value="ECO:0007669"/>
    <property type="project" value="UniProtKB-UniRule"/>
</dbReference>
<evidence type="ECO:0000256" key="7">
    <source>
        <dbReference type="ARBA" id="ARBA00022977"/>
    </source>
</evidence>
<evidence type="ECO:0000313" key="13">
    <source>
        <dbReference type="EMBL" id="GAK59688.1"/>
    </source>
</evidence>
<evidence type="ECO:0000256" key="9">
    <source>
        <dbReference type="ARBA" id="ARBA00023229"/>
    </source>
</evidence>
<evidence type="ECO:0000259" key="12">
    <source>
        <dbReference type="SMART" id="SM00861"/>
    </source>
</evidence>
<proteinExistence type="inferred from homology"/>
<dbReference type="InterPro" id="IPR049557">
    <property type="entry name" value="Transketolase_CS"/>
</dbReference>
<comment type="catalytic activity">
    <reaction evidence="11">
        <text>D-glyceraldehyde 3-phosphate + pyruvate + H(+) = 1-deoxy-D-xylulose 5-phosphate + CO2</text>
        <dbReference type="Rhea" id="RHEA:12605"/>
        <dbReference type="ChEBI" id="CHEBI:15361"/>
        <dbReference type="ChEBI" id="CHEBI:15378"/>
        <dbReference type="ChEBI" id="CHEBI:16526"/>
        <dbReference type="ChEBI" id="CHEBI:57792"/>
        <dbReference type="ChEBI" id="CHEBI:59776"/>
        <dbReference type="EC" id="2.2.1.7"/>
    </reaction>
</comment>
<dbReference type="EMBL" id="DF820470">
    <property type="protein sequence ID" value="GAK59688.1"/>
    <property type="molecule type" value="Genomic_DNA"/>
</dbReference>
<dbReference type="SUPFAM" id="SSF52922">
    <property type="entry name" value="TK C-terminal domain-like"/>
    <property type="match status" value="1"/>
</dbReference>
<keyword evidence="5 11" id="KW-0479">Metal-binding</keyword>
<dbReference type="eggNOG" id="COG1154">
    <property type="taxonomic scope" value="Bacteria"/>
</dbReference>
<dbReference type="InterPro" id="IPR020826">
    <property type="entry name" value="Transketolase_BS"/>
</dbReference>
<comment type="similarity">
    <text evidence="2 11">Belongs to the transketolase family. DXPS subfamily.</text>
</comment>
<keyword evidence="6 11" id="KW-0460">Magnesium</keyword>
<keyword evidence="9 11" id="KW-0414">Isoprene biosynthesis</keyword>
<dbReference type="EC" id="2.2.1.7" evidence="11"/>
<dbReference type="PANTHER" id="PTHR43322">
    <property type="entry name" value="1-D-DEOXYXYLULOSE 5-PHOSPHATE SYNTHASE-RELATED"/>
    <property type="match status" value="1"/>
</dbReference>
<evidence type="ECO:0000256" key="1">
    <source>
        <dbReference type="ARBA" id="ARBA00004980"/>
    </source>
</evidence>
<evidence type="ECO:0000256" key="11">
    <source>
        <dbReference type="HAMAP-Rule" id="MF_00315"/>
    </source>
</evidence>
<evidence type="ECO:0000256" key="2">
    <source>
        <dbReference type="ARBA" id="ARBA00011081"/>
    </source>
</evidence>
<dbReference type="HAMAP" id="MF_00315">
    <property type="entry name" value="DXP_synth"/>
    <property type="match status" value="1"/>
</dbReference>
<dbReference type="NCBIfam" id="NF003933">
    <property type="entry name" value="PRK05444.2-2"/>
    <property type="match status" value="1"/>
</dbReference>
<dbReference type="AlphaFoldDB" id="A0A081C533"/>
<keyword evidence="8 11" id="KW-0786">Thiamine pyrophosphate</keyword>
<feature type="binding site" evidence="11">
    <location>
        <position position="149"/>
    </location>
    <ligand>
        <name>Mg(2+)</name>
        <dbReference type="ChEBI" id="CHEBI:18420"/>
    </ligand>
</feature>
<dbReference type="InterPro" id="IPR005475">
    <property type="entry name" value="Transketolase-like_Pyr-bd"/>
</dbReference>
<dbReference type="CDD" id="cd07033">
    <property type="entry name" value="TPP_PYR_DXS_TK_like"/>
    <property type="match status" value="1"/>
</dbReference>
<comment type="subunit">
    <text evidence="3 11">Homodimer.</text>
</comment>
<dbReference type="GO" id="GO:0005829">
    <property type="term" value="C:cytosol"/>
    <property type="evidence" value="ECO:0007669"/>
    <property type="project" value="TreeGrafter"/>
</dbReference>
<name>A0A081C533_VECG1</name>
<keyword evidence="14" id="KW-1185">Reference proteome</keyword>
<evidence type="ECO:0000313" key="14">
    <source>
        <dbReference type="Proteomes" id="UP000030661"/>
    </source>
</evidence>
<feature type="binding site" evidence="11">
    <location>
        <position position="372"/>
    </location>
    <ligand>
        <name>thiamine diphosphate</name>
        <dbReference type="ChEBI" id="CHEBI:58937"/>
    </ligand>
</feature>
<dbReference type="InterPro" id="IPR033248">
    <property type="entry name" value="Transketolase_C"/>
</dbReference>
<dbReference type="GO" id="GO:0000287">
    <property type="term" value="F:magnesium ion binding"/>
    <property type="evidence" value="ECO:0007669"/>
    <property type="project" value="UniProtKB-UniRule"/>
</dbReference>
<dbReference type="InterPro" id="IPR009014">
    <property type="entry name" value="Transketo_C/PFOR_II"/>
</dbReference>
<feature type="binding site" evidence="11">
    <location>
        <position position="290"/>
    </location>
    <ligand>
        <name>thiamine diphosphate</name>
        <dbReference type="ChEBI" id="CHEBI:58937"/>
    </ligand>
</feature>
<protein>
    <recommendedName>
        <fullName evidence="11">1-deoxy-D-xylulose-5-phosphate synthase</fullName>
        <ecNumber evidence="11">2.2.1.7</ecNumber>
    </recommendedName>
    <alternativeName>
        <fullName evidence="11">1-deoxyxylulose-5-phosphate synthase</fullName>
        <shortName evidence="11">DXP synthase</shortName>
        <shortName evidence="11">DXPS</shortName>
    </alternativeName>
</protein>
<evidence type="ECO:0000256" key="3">
    <source>
        <dbReference type="ARBA" id="ARBA00011738"/>
    </source>
</evidence>
<dbReference type="Gene3D" id="3.40.50.920">
    <property type="match status" value="1"/>
</dbReference>
<evidence type="ECO:0000256" key="5">
    <source>
        <dbReference type="ARBA" id="ARBA00022723"/>
    </source>
</evidence>
<evidence type="ECO:0000256" key="6">
    <source>
        <dbReference type="ARBA" id="ARBA00022842"/>
    </source>
</evidence>
<evidence type="ECO:0000256" key="8">
    <source>
        <dbReference type="ARBA" id="ARBA00023052"/>
    </source>
</evidence>
<dbReference type="NCBIfam" id="TIGR00204">
    <property type="entry name" value="dxs"/>
    <property type="match status" value="1"/>
</dbReference>
<dbReference type="InterPro" id="IPR005477">
    <property type="entry name" value="Dxylulose-5-P_synthase"/>
</dbReference>
<comment type="pathway">
    <text evidence="1 11">Metabolic intermediate biosynthesis; 1-deoxy-D-xylulose 5-phosphate biosynthesis; 1-deoxy-D-xylulose 5-phosphate from D-glyceraldehyde 3-phosphate and pyruvate: step 1/1.</text>
</comment>
<reference evidence="13" key="1">
    <citation type="journal article" date="2015" name="PeerJ">
        <title>First genomic representation of candidate bacterial phylum KSB3 points to enhanced environmental sensing as a trigger of wastewater bulking.</title>
        <authorList>
            <person name="Sekiguchi Y."/>
            <person name="Ohashi A."/>
            <person name="Parks D.H."/>
            <person name="Yamauchi T."/>
            <person name="Tyson G.W."/>
            <person name="Hugenholtz P."/>
        </authorList>
    </citation>
    <scope>NUCLEOTIDE SEQUENCE [LARGE SCALE GENOMIC DNA]</scope>
</reference>
<dbReference type="SMART" id="SM00861">
    <property type="entry name" value="Transket_pyr"/>
    <property type="match status" value="1"/>
</dbReference>
<dbReference type="GO" id="GO:0009228">
    <property type="term" value="P:thiamine biosynthetic process"/>
    <property type="evidence" value="ECO:0007669"/>
    <property type="project" value="UniProtKB-UniRule"/>
</dbReference>
<dbReference type="Pfam" id="PF02780">
    <property type="entry name" value="Transketolase_C"/>
    <property type="match status" value="1"/>
</dbReference>
<dbReference type="FunFam" id="3.40.50.920:FF:000002">
    <property type="entry name" value="1-deoxy-D-xylulose-5-phosphate synthase"/>
    <property type="match status" value="1"/>
</dbReference>
<evidence type="ECO:0000256" key="10">
    <source>
        <dbReference type="ARBA" id="ARBA00055605"/>
    </source>
</evidence>
<dbReference type="Pfam" id="PF02779">
    <property type="entry name" value="Transket_pyr"/>
    <property type="match status" value="1"/>
</dbReference>
<dbReference type="PANTHER" id="PTHR43322:SF5">
    <property type="entry name" value="1-DEOXY-D-XYLULOSE-5-PHOSPHATE SYNTHASE, CHLOROPLASTIC"/>
    <property type="match status" value="1"/>
</dbReference>
<gene>
    <name evidence="11" type="primary">dxs</name>
    <name evidence="13" type="ORF">U27_06673</name>
</gene>
<keyword evidence="7 11" id="KW-0784">Thiamine biosynthesis</keyword>
<dbReference type="HOGENOM" id="CLU_009227_1_4_0"/>
<comment type="cofactor">
    <cofactor evidence="11">
        <name>Mg(2+)</name>
        <dbReference type="ChEBI" id="CHEBI:18420"/>
    </cofactor>
    <text evidence="11">Binds 1 Mg(2+) ion per subunit.</text>
</comment>
<sequence length="629" mass="68951">MSNVERILEQINSPQDLQQLSEDQLPHLAEEIREFLLSTLSKTGGHLASNLGVVELTIALHYSFDAPKDKIIWDVGHQAYTHKILTGRREQFHTIRQKGGLSGYCKRDESPYDVFGAGHSSTSVSAALGIAEARDLRGEQYNVIAVIGDGSLTAGLALEALNNAGAKRRKFIVVLNDNEMSISRNVGALSVCLNRIITGSFYNRLKGEIEHFVKTIPGIGEAVFKLGKRFDEYFKGFITPGMLFGELGFKYVGPIHGHNIHQLVETFRNVRDNIDRPTLIHVVTRKGKGYQQAEQDATMYHGASPFCIDTGQFVKQENAIPSYTEVFGETLVKLAQENDQIVAITAAMCSGTGLEQFAAQFPQRFYDVGIAEQHAVTFAAGMATQGFRPVAAIYSSFLQRAYDQVFHDVCLQNLPVTFALDRAGVVGSDGPTHHGVFDFSYLRHLPKMVIMAPKDENELQHMLKTALEYPGPTALRYPRGAGLGVLMDAAPHTLSIGKAELLRNGDDLAILAIGTMVQPAMEAAKNLQEDEHISATVVNARFVKPLDAELILDIARKTGKIITVEENVIQGGFGSAVMELLQAAGVDAVSVRCLGFPDQFIEHGTQNQLRRAYGLDAEGIEKAARVLMK</sequence>
<dbReference type="STRING" id="1499967.U27_06673"/>
<dbReference type="InterPro" id="IPR029061">
    <property type="entry name" value="THDP-binding"/>
</dbReference>
<dbReference type="PROSITE" id="PS00802">
    <property type="entry name" value="TRANSKETOLASE_2"/>
    <property type="match status" value="1"/>
</dbReference>
<feature type="binding site" evidence="11">
    <location>
        <position position="178"/>
    </location>
    <ligand>
        <name>thiamine diphosphate</name>
        <dbReference type="ChEBI" id="CHEBI:58937"/>
    </ligand>
</feature>
<evidence type="ECO:0000256" key="4">
    <source>
        <dbReference type="ARBA" id="ARBA00022679"/>
    </source>
</evidence>
<feature type="binding site" evidence="11">
    <location>
        <position position="178"/>
    </location>
    <ligand>
        <name>Mg(2+)</name>
        <dbReference type="ChEBI" id="CHEBI:18420"/>
    </ligand>
</feature>
<dbReference type="SUPFAM" id="SSF52518">
    <property type="entry name" value="Thiamin diphosphate-binding fold (THDP-binding)"/>
    <property type="match status" value="2"/>
</dbReference>
<feature type="domain" description="Transketolase-like pyrimidine-binding" evidence="12">
    <location>
        <begin position="321"/>
        <end position="485"/>
    </location>
</feature>
<dbReference type="UniPathway" id="UPA00064">
    <property type="reaction ID" value="UER00091"/>
</dbReference>